<evidence type="ECO:0000313" key="3">
    <source>
        <dbReference type="Proteomes" id="UP000231019"/>
    </source>
</evidence>
<dbReference type="AlphaFoldDB" id="A0A2M7G3J6"/>
<dbReference type="Proteomes" id="UP000231019">
    <property type="component" value="Unassembled WGS sequence"/>
</dbReference>
<dbReference type="PROSITE" id="PS50943">
    <property type="entry name" value="HTH_CROC1"/>
    <property type="match status" value="1"/>
</dbReference>
<dbReference type="Gene3D" id="1.10.260.40">
    <property type="entry name" value="lambda repressor-like DNA-binding domains"/>
    <property type="match status" value="1"/>
</dbReference>
<dbReference type="InterPro" id="IPR011990">
    <property type="entry name" value="TPR-like_helical_dom_sf"/>
</dbReference>
<evidence type="ECO:0000259" key="1">
    <source>
        <dbReference type="PROSITE" id="PS50943"/>
    </source>
</evidence>
<dbReference type="Pfam" id="PF01381">
    <property type="entry name" value="HTH_3"/>
    <property type="match status" value="1"/>
</dbReference>
<dbReference type="SUPFAM" id="SSF47413">
    <property type="entry name" value="lambda repressor-like DNA-binding domains"/>
    <property type="match status" value="1"/>
</dbReference>
<dbReference type="GO" id="GO:0003677">
    <property type="term" value="F:DNA binding"/>
    <property type="evidence" value="ECO:0007669"/>
    <property type="project" value="InterPro"/>
</dbReference>
<feature type="domain" description="HTH cro/C1-type" evidence="1">
    <location>
        <begin position="1"/>
        <end position="33"/>
    </location>
</feature>
<organism evidence="2 3">
    <name type="scientific">bacterium (Candidatus Blackallbacteria) CG17_big_fil_post_rev_8_21_14_2_50_48_46</name>
    <dbReference type="NCBI Taxonomy" id="2014261"/>
    <lineage>
        <taxon>Bacteria</taxon>
        <taxon>Candidatus Blackallbacteria</taxon>
    </lineage>
</organism>
<sequence>MKKLADRTGVSESFISRLESGERQPSKEFILQLEPIFFPEGNAGALDDLLIAADYTPLHLESFTGRQDVISIFQEALNHNPQNFRAYISLIISLIRQGKIQIAEEKIAEGFNIFDDQIQLQTLSSALELAKGNFERAIAFQQEALNYFNMRPSPLLNIEKKDLLLNLGVIHFMQGYEALDHFILEQKQEKRQAAEQSLLSARQYFEDALKLSENDIYLLDEYARVQFNLSYLQEVAGEKTDYRPSIEGFKHVVYSAEKQKLSYQDLLESALFLVHAHVKSKQFNEAEHNINLIECCLPNYWLVHYLKACFYSLKYESEKSEILLDQGIHSLQRAAEILDENNRTHAEASVDPDLKNLRILRADAFKRILKLEEKP</sequence>
<dbReference type="EMBL" id="PFFQ01000041">
    <property type="protein sequence ID" value="PIW16032.1"/>
    <property type="molecule type" value="Genomic_DNA"/>
</dbReference>
<dbReference type="SUPFAM" id="SSF48452">
    <property type="entry name" value="TPR-like"/>
    <property type="match status" value="1"/>
</dbReference>
<gene>
    <name evidence="2" type="ORF">COW36_15075</name>
</gene>
<dbReference type="CDD" id="cd00093">
    <property type="entry name" value="HTH_XRE"/>
    <property type="match status" value="1"/>
</dbReference>
<comment type="caution">
    <text evidence="2">The sequence shown here is derived from an EMBL/GenBank/DDBJ whole genome shotgun (WGS) entry which is preliminary data.</text>
</comment>
<dbReference type="InterPro" id="IPR001387">
    <property type="entry name" value="Cro/C1-type_HTH"/>
</dbReference>
<dbReference type="Gene3D" id="1.25.40.10">
    <property type="entry name" value="Tetratricopeptide repeat domain"/>
    <property type="match status" value="1"/>
</dbReference>
<reference evidence="2 3" key="1">
    <citation type="submission" date="2017-09" db="EMBL/GenBank/DDBJ databases">
        <title>Depth-based differentiation of microbial function through sediment-hosted aquifers and enrichment of novel symbionts in the deep terrestrial subsurface.</title>
        <authorList>
            <person name="Probst A.J."/>
            <person name="Ladd B."/>
            <person name="Jarett J.K."/>
            <person name="Geller-Mcgrath D.E."/>
            <person name="Sieber C.M."/>
            <person name="Emerson J.B."/>
            <person name="Anantharaman K."/>
            <person name="Thomas B.C."/>
            <person name="Malmstrom R."/>
            <person name="Stieglmeier M."/>
            <person name="Klingl A."/>
            <person name="Woyke T."/>
            <person name="Ryan C.M."/>
            <person name="Banfield J.F."/>
        </authorList>
    </citation>
    <scope>NUCLEOTIDE SEQUENCE [LARGE SCALE GENOMIC DNA]</scope>
    <source>
        <strain evidence="2">CG17_big_fil_post_rev_8_21_14_2_50_48_46</strain>
    </source>
</reference>
<dbReference type="InterPro" id="IPR010982">
    <property type="entry name" value="Lambda_DNA-bd_dom_sf"/>
</dbReference>
<accession>A0A2M7G3J6</accession>
<proteinExistence type="predicted"/>
<protein>
    <recommendedName>
        <fullName evidence="1">HTH cro/C1-type domain-containing protein</fullName>
    </recommendedName>
</protein>
<name>A0A2M7G3J6_9BACT</name>
<evidence type="ECO:0000313" key="2">
    <source>
        <dbReference type="EMBL" id="PIW16032.1"/>
    </source>
</evidence>